<dbReference type="InterPro" id="IPR009003">
    <property type="entry name" value="Peptidase_S1_PA"/>
</dbReference>
<evidence type="ECO:0000313" key="3">
    <source>
        <dbReference type="EMBL" id="OGY79233.1"/>
    </source>
</evidence>
<dbReference type="Gene3D" id="2.40.10.120">
    <property type="match status" value="1"/>
</dbReference>
<evidence type="ECO:0000256" key="1">
    <source>
        <dbReference type="SAM" id="Phobius"/>
    </source>
</evidence>
<protein>
    <recommendedName>
        <fullName evidence="2">PDZ domain-containing protein</fullName>
    </recommendedName>
</protein>
<proteinExistence type="predicted"/>
<reference evidence="3 4" key="1">
    <citation type="journal article" date="2016" name="Nat. Commun.">
        <title>Thousands of microbial genomes shed light on interconnected biogeochemical processes in an aquifer system.</title>
        <authorList>
            <person name="Anantharaman K."/>
            <person name="Brown C.T."/>
            <person name="Hug L.A."/>
            <person name="Sharon I."/>
            <person name="Castelle C.J."/>
            <person name="Probst A.J."/>
            <person name="Thomas B.C."/>
            <person name="Singh A."/>
            <person name="Wilkins M.J."/>
            <person name="Karaoz U."/>
            <person name="Brodie E.L."/>
            <person name="Williams K.H."/>
            <person name="Hubbard S.S."/>
            <person name="Banfield J.F."/>
        </authorList>
    </citation>
    <scope>NUCLEOTIDE SEQUENCE [LARGE SCALE GENOMIC DNA]</scope>
</reference>
<keyword evidence="1" id="KW-1133">Transmembrane helix</keyword>
<dbReference type="Pfam" id="PF13180">
    <property type="entry name" value="PDZ_2"/>
    <property type="match status" value="1"/>
</dbReference>
<dbReference type="AlphaFoldDB" id="A0A1G2AQR8"/>
<dbReference type="Proteomes" id="UP000177165">
    <property type="component" value="Unassembled WGS sequence"/>
</dbReference>
<dbReference type="InterPro" id="IPR001478">
    <property type="entry name" value="PDZ"/>
</dbReference>
<dbReference type="SUPFAM" id="SSF50494">
    <property type="entry name" value="Trypsin-like serine proteases"/>
    <property type="match status" value="1"/>
</dbReference>
<dbReference type="EMBL" id="MHKB01000009">
    <property type="protein sequence ID" value="OGY79233.1"/>
    <property type="molecule type" value="Genomic_DNA"/>
</dbReference>
<feature type="transmembrane region" description="Helical" evidence="1">
    <location>
        <begin position="40"/>
        <end position="59"/>
    </location>
</feature>
<sequence length="414" mass="46162">MKPKSIPTSLSQRLQAFDAANLNQSHCVCRKKSILQRLSHVVIVFIFAFSAGFLGYFTASSSLPFPLASFQNINIPVRENTRETFESASVIPQKFPEFLNRIDVALISIFAKQPDTGVIVESVYHNSQRLSIALALTSDGFVLAPAQLLSQSSQLIGITSTQQIRSLEHIVTDPLTQMAFFQIDNYNALQVLEFVRLDDLRLGMPLFTFLPDVGNTSAFDVSYLSQLGGIRSDSRDALFKSSESVQDFIYTTDILQGESFTPVFTQEGKVVGFLMPREVESQETSRILPAHFIMPLLSQLLKERSIARPYLGVRYVNLSVPSAQNVLIQTERASKGLLLYSREQPAVLRNSPAEKAGLREGDILLQMRTTPLETSWELSTLLIDYRSGDTVDFVILRDGEQRTLSVVLDTVSPL</sequence>
<dbReference type="SUPFAM" id="SSF50156">
    <property type="entry name" value="PDZ domain-like"/>
    <property type="match status" value="1"/>
</dbReference>
<keyword evidence="1" id="KW-0472">Membrane</keyword>
<dbReference type="InterPro" id="IPR036034">
    <property type="entry name" value="PDZ_sf"/>
</dbReference>
<comment type="caution">
    <text evidence="3">The sequence shown here is derived from an EMBL/GenBank/DDBJ whole genome shotgun (WGS) entry which is preliminary data.</text>
</comment>
<feature type="domain" description="PDZ" evidence="2">
    <location>
        <begin position="320"/>
        <end position="406"/>
    </location>
</feature>
<keyword evidence="1" id="KW-0812">Transmembrane</keyword>
<accession>A0A1G2AQR8</accession>
<evidence type="ECO:0000313" key="4">
    <source>
        <dbReference type="Proteomes" id="UP000177165"/>
    </source>
</evidence>
<dbReference type="STRING" id="1798540.A3B74_00045"/>
<evidence type="ECO:0000259" key="2">
    <source>
        <dbReference type="Pfam" id="PF13180"/>
    </source>
</evidence>
<gene>
    <name evidence="3" type="ORF">A3B74_00045</name>
</gene>
<organism evidence="3 4">
    <name type="scientific">Candidatus Kerfeldbacteria bacterium RIFCSPHIGHO2_02_FULL_42_14</name>
    <dbReference type="NCBI Taxonomy" id="1798540"/>
    <lineage>
        <taxon>Bacteria</taxon>
        <taxon>Candidatus Kerfeldiibacteriota</taxon>
    </lineage>
</organism>
<dbReference type="Gene3D" id="2.30.42.10">
    <property type="match status" value="1"/>
</dbReference>
<name>A0A1G2AQR8_9BACT</name>